<accession>A0A089QDC3</accession>
<dbReference type="AlphaFoldDB" id="A0A089QDC3"/>
<dbReference type="STRING" id="693986.MOC_4829"/>
<dbReference type="Proteomes" id="UP000029492">
    <property type="component" value="Chromosome"/>
</dbReference>
<name>A0A089QDC3_9HYPH</name>
<reference evidence="2 3" key="1">
    <citation type="journal article" date="2014" name="PLoS ONE">
        <title>Genome Information of Methylobacterium oryzae, a Plant-Probiotic Methylotroph in the Phyllosphere.</title>
        <authorList>
            <person name="Kwak M.J."/>
            <person name="Jeong H."/>
            <person name="Madhaiyan M."/>
            <person name="Lee Y."/>
            <person name="Sa T.M."/>
            <person name="Oh T.K."/>
            <person name="Kim J.F."/>
        </authorList>
    </citation>
    <scope>NUCLEOTIDE SEQUENCE [LARGE SCALE GENOMIC DNA]</scope>
    <source>
        <strain evidence="2 3">CBMB20</strain>
    </source>
</reference>
<evidence type="ECO:0000313" key="3">
    <source>
        <dbReference type="Proteomes" id="UP000029492"/>
    </source>
</evidence>
<sequence>MGRPPGPVRLRRAPAHGLGRTRSRISSLRGHIRPSKARVIKTADPTIFLTRHG</sequence>
<feature type="region of interest" description="Disordered" evidence="1">
    <location>
        <begin position="1"/>
        <end position="32"/>
    </location>
</feature>
<feature type="compositionally biased region" description="Basic residues" evidence="1">
    <location>
        <begin position="9"/>
        <end position="23"/>
    </location>
</feature>
<evidence type="ECO:0000256" key="1">
    <source>
        <dbReference type="SAM" id="MobiDB-lite"/>
    </source>
</evidence>
<dbReference type="KEGG" id="mor:MOC_4829"/>
<dbReference type="EMBL" id="CP003811">
    <property type="protein sequence ID" value="AIQ92584.1"/>
    <property type="molecule type" value="Genomic_DNA"/>
</dbReference>
<dbReference type="HOGENOM" id="CLU_3063357_0_0_5"/>
<organism evidence="2 3">
    <name type="scientific">Methylobacterium oryzae CBMB20</name>
    <dbReference type="NCBI Taxonomy" id="693986"/>
    <lineage>
        <taxon>Bacteria</taxon>
        <taxon>Pseudomonadati</taxon>
        <taxon>Pseudomonadota</taxon>
        <taxon>Alphaproteobacteria</taxon>
        <taxon>Hyphomicrobiales</taxon>
        <taxon>Methylobacteriaceae</taxon>
        <taxon>Methylobacterium</taxon>
    </lineage>
</organism>
<protein>
    <submittedName>
        <fullName evidence="2">Protein of unassigned function</fullName>
    </submittedName>
</protein>
<proteinExistence type="predicted"/>
<keyword evidence="3" id="KW-1185">Reference proteome</keyword>
<evidence type="ECO:0000313" key="2">
    <source>
        <dbReference type="EMBL" id="AIQ92584.1"/>
    </source>
</evidence>
<gene>
    <name evidence="2" type="ORF">MOC_4829</name>
</gene>